<dbReference type="InParanoid" id="A0A3G9JHZ4"/>
<reference evidence="1 2" key="1">
    <citation type="submission" date="2018-11" db="EMBL/GenBank/DDBJ databases">
        <title>Novel Erysipelotrichaceae bacterium isolated from small intestine of a swine.</title>
        <authorList>
            <person name="Kim J.S."/>
            <person name="Choe H."/>
            <person name="Lee Y.R."/>
            <person name="Kim K.M."/>
            <person name="Park D.S."/>
        </authorList>
    </citation>
    <scope>NUCLEOTIDE SEQUENCE [LARGE SCALE GENOMIC DNA]</scope>
    <source>
        <strain evidence="1 2">SG0102</strain>
    </source>
</reference>
<dbReference type="EMBL" id="AP019309">
    <property type="protein sequence ID" value="BBH28005.1"/>
    <property type="molecule type" value="Genomic_DNA"/>
</dbReference>
<dbReference type="PANTHER" id="PTHR33221">
    <property type="entry name" value="WINGED HELIX-TURN-HELIX TRANSCRIPTIONAL REGULATOR, RRF2 FAMILY"/>
    <property type="match status" value="1"/>
</dbReference>
<name>A0A3G9JHZ4_9FIRM</name>
<dbReference type="PROSITE" id="PS51197">
    <property type="entry name" value="HTH_RRF2_2"/>
    <property type="match status" value="1"/>
</dbReference>
<dbReference type="InterPro" id="IPR000944">
    <property type="entry name" value="Tscrpt_reg_Rrf2"/>
</dbReference>
<evidence type="ECO:0000313" key="1">
    <source>
        <dbReference type="EMBL" id="BBH28005.1"/>
    </source>
</evidence>
<dbReference type="KEGG" id="ebm:SG0102_29390"/>
<dbReference type="FunCoup" id="A0A3G9JHZ4">
    <property type="interactions" value="5"/>
</dbReference>
<sequence>MFSSKLSTAVHILLYIEEYEQEEKITSEVLADTTGVNAVNIRKILGKLKKAQLVSVKPGVGGSYLAKKPDEITLKMIFQAVEESDHTLFKMHEHPNVNCPVGRSIKDVFDRRLEKIQVDMLSDMEAVKLSDLYQDMKKKLAKE</sequence>
<dbReference type="Gene3D" id="1.10.10.10">
    <property type="entry name" value="Winged helix-like DNA-binding domain superfamily/Winged helix DNA-binding domain"/>
    <property type="match status" value="1"/>
</dbReference>
<dbReference type="Proteomes" id="UP000268059">
    <property type="component" value="Chromosome"/>
</dbReference>
<keyword evidence="2" id="KW-1185">Reference proteome</keyword>
<protein>
    <submittedName>
        <fullName evidence="1">Rrf2 family transcriptional regulator</fullName>
    </submittedName>
</protein>
<proteinExistence type="predicted"/>
<dbReference type="Pfam" id="PF02082">
    <property type="entry name" value="Rrf2"/>
    <property type="match status" value="1"/>
</dbReference>
<dbReference type="SUPFAM" id="SSF46785">
    <property type="entry name" value="Winged helix' DNA-binding domain"/>
    <property type="match status" value="1"/>
</dbReference>
<dbReference type="AlphaFoldDB" id="A0A3G9JHZ4"/>
<dbReference type="InterPro" id="IPR036390">
    <property type="entry name" value="WH_DNA-bd_sf"/>
</dbReference>
<accession>A0A3G9JHZ4</accession>
<dbReference type="InterPro" id="IPR036388">
    <property type="entry name" value="WH-like_DNA-bd_sf"/>
</dbReference>
<evidence type="ECO:0000313" key="2">
    <source>
        <dbReference type="Proteomes" id="UP000268059"/>
    </source>
</evidence>
<dbReference type="PANTHER" id="PTHR33221:SF15">
    <property type="entry name" value="HTH-TYPE TRANSCRIPTIONAL REGULATOR YWGB-RELATED"/>
    <property type="match status" value="1"/>
</dbReference>
<gene>
    <name evidence="1" type="ORF">SG0102_29390</name>
</gene>
<dbReference type="GO" id="GO:0005829">
    <property type="term" value="C:cytosol"/>
    <property type="evidence" value="ECO:0007669"/>
    <property type="project" value="TreeGrafter"/>
</dbReference>
<dbReference type="RefSeq" id="WP_197715052.1">
    <property type="nucleotide sequence ID" value="NZ_AP019309.1"/>
</dbReference>
<dbReference type="GO" id="GO:0003700">
    <property type="term" value="F:DNA-binding transcription factor activity"/>
    <property type="evidence" value="ECO:0007669"/>
    <property type="project" value="TreeGrafter"/>
</dbReference>
<organism evidence="1 2">
    <name type="scientific">Intestinibaculum porci</name>
    <dbReference type="NCBI Taxonomy" id="2487118"/>
    <lineage>
        <taxon>Bacteria</taxon>
        <taxon>Bacillati</taxon>
        <taxon>Bacillota</taxon>
        <taxon>Erysipelotrichia</taxon>
        <taxon>Erysipelotrichales</taxon>
        <taxon>Erysipelotrichaceae</taxon>
        <taxon>Intestinibaculum</taxon>
    </lineage>
</organism>